<dbReference type="InterPro" id="IPR000836">
    <property type="entry name" value="PRTase_dom"/>
</dbReference>
<keyword evidence="3" id="KW-1185">Reference proteome</keyword>
<dbReference type="InterPro" id="IPR029057">
    <property type="entry name" value="PRTase-like"/>
</dbReference>
<dbReference type="EMBL" id="CP092900">
    <property type="protein sequence ID" value="UTC24904.1"/>
    <property type="molecule type" value="Genomic_DNA"/>
</dbReference>
<dbReference type="Gene3D" id="3.40.50.2020">
    <property type="match status" value="1"/>
</dbReference>
<evidence type="ECO:0000313" key="3">
    <source>
        <dbReference type="Proteomes" id="UP001055955"/>
    </source>
</evidence>
<proteinExistence type="predicted"/>
<dbReference type="Pfam" id="PF00156">
    <property type="entry name" value="Pribosyltran"/>
    <property type="match status" value="1"/>
</dbReference>
<dbReference type="SUPFAM" id="SSF53271">
    <property type="entry name" value="PRTase-like"/>
    <property type="match status" value="1"/>
</dbReference>
<reference evidence="2 3" key="1">
    <citation type="journal article" date="2022" name="Nat. Microbiol.">
        <title>The microbiome of a bacterivorous marine choanoflagellate contains a resource-demanding obligate bacterial associate.</title>
        <authorList>
            <person name="Needham D.M."/>
            <person name="Poirier C."/>
            <person name="Bachy C."/>
            <person name="George E.E."/>
            <person name="Wilken S."/>
            <person name="Yung C.C.M."/>
            <person name="Limardo A.J."/>
            <person name="Morando M."/>
            <person name="Sudek L."/>
            <person name="Malmstrom R.R."/>
            <person name="Keeling P.J."/>
            <person name="Santoro A.E."/>
            <person name="Worden A.Z."/>
        </authorList>
    </citation>
    <scope>NUCLEOTIDE SEQUENCE [LARGE SCALE GENOMIC DNA]</scope>
    <source>
        <strain evidence="2 3">Comchoano-1</strain>
    </source>
</reference>
<sequence length="207" mass="23659">MFVNRKEAGKQIQRTICPELSLPLDIIVAIPRGGVEIAHPIALQQKKPIDLIFPRKLRTPQNPEYAFGAIMDKDTYYLNHETIERLSITQSYIKSEIQHQLLEIDRRKKQFQTQHQNFNNQSILLVDDGIATGYTMLAAANYLSKYTDNLVIAVPVASQHAYLKLKDICRIEALIIDENLTSVGAYYQSFPQTEDSEVIKLLNDIKD</sequence>
<evidence type="ECO:0000313" key="2">
    <source>
        <dbReference type="EMBL" id="UTC24904.1"/>
    </source>
</evidence>
<feature type="domain" description="Phosphoribosyltransferase" evidence="1">
    <location>
        <begin position="25"/>
        <end position="183"/>
    </location>
</feature>
<organism evidence="2 3">
    <name type="scientific">Candidatus Comchoanobacter bicostacola</name>
    <dbReference type="NCBI Taxonomy" id="2919598"/>
    <lineage>
        <taxon>Bacteria</taxon>
        <taxon>Pseudomonadati</taxon>
        <taxon>Pseudomonadota</taxon>
        <taxon>Gammaproteobacteria</taxon>
        <taxon>Candidatus Comchoanobacterales</taxon>
        <taxon>Candidatus Comchoanobacteraceae</taxon>
        <taxon>Candidatus Comchoanobacter</taxon>
    </lineage>
</organism>
<protein>
    <recommendedName>
        <fullName evidence="1">Phosphoribosyltransferase domain-containing protein</fullName>
    </recommendedName>
</protein>
<evidence type="ECO:0000259" key="1">
    <source>
        <dbReference type="Pfam" id="PF00156"/>
    </source>
</evidence>
<dbReference type="Proteomes" id="UP001055955">
    <property type="component" value="Chromosome"/>
</dbReference>
<dbReference type="RefSeq" id="WP_258568693.1">
    <property type="nucleotide sequence ID" value="NZ_CP092900.1"/>
</dbReference>
<accession>A0ABY5DN58</accession>
<gene>
    <name evidence="2" type="ORF">MMH89_01915</name>
</gene>
<dbReference type="CDD" id="cd06223">
    <property type="entry name" value="PRTases_typeI"/>
    <property type="match status" value="1"/>
</dbReference>
<dbReference type="Gene3D" id="3.30.1310.20">
    <property type="entry name" value="PRTase-like"/>
    <property type="match status" value="1"/>
</dbReference>
<name>A0ABY5DN58_9GAMM</name>